<protein>
    <submittedName>
        <fullName evidence="2">Uncharacterized protein</fullName>
    </submittedName>
</protein>
<comment type="caution">
    <text evidence="2">The sequence shown here is derived from an EMBL/GenBank/DDBJ whole genome shotgun (WGS) entry which is preliminary data.</text>
</comment>
<feature type="transmembrane region" description="Helical" evidence="1">
    <location>
        <begin position="6"/>
        <end position="30"/>
    </location>
</feature>
<organism evidence="2 3">
    <name type="scientific">Exiguobacterium antarcticum</name>
    <dbReference type="NCBI Taxonomy" id="132920"/>
    <lineage>
        <taxon>Bacteria</taxon>
        <taxon>Bacillati</taxon>
        <taxon>Bacillota</taxon>
        <taxon>Bacilli</taxon>
        <taxon>Bacillales</taxon>
        <taxon>Bacillales Family XII. Incertae Sedis</taxon>
        <taxon>Exiguobacterium</taxon>
    </lineage>
</organism>
<gene>
    <name evidence="2" type="ORF">QK289_15650</name>
</gene>
<keyword evidence="3" id="KW-1185">Reference proteome</keyword>
<evidence type="ECO:0000313" key="2">
    <source>
        <dbReference type="EMBL" id="MDI3236450.1"/>
    </source>
</evidence>
<name>A0ABT6R669_9BACL</name>
<accession>A0ABT6R669</accession>
<sequence>MSILLIFKIIIIVLSSILVIYVGLVARVFYDEERKEFSYKSLFWTIVSSGLFVGIIYYIDLKFGEKTAFVCAMGFVFVGVLSIPTIINNKISKK</sequence>
<feature type="transmembrane region" description="Helical" evidence="1">
    <location>
        <begin position="42"/>
        <end position="61"/>
    </location>
</feature>
<keyword evidence="1" id="KW-1133">Transmembrane helix</keyword>
<feature type="transmembrane region" description="Helical" evidence="1">
    <location>
        <begin position="67"/>
        <end position="87"/>
    </location>
</feature>
<evidence type="ECO:0000313" key="3">
    <source>
        <dbReference type="Proteomes" id="UP001243286"/>
    </source>
</evidence>
<dbReference type="EMBL" id="JASBQV010000041">
    <property type="protein sequence ID" value="MDI3236450.1"/>
    <property type="molecule type" value="Genomic_DNA"/>
</dbReference>
<dbReference type="Proteomes" id="UP001243286">
    <property type="component" value="Unassembled WGS sequence"/>
</dbReference>
<keyword evidence="1" id="KW-0812">Transmembrane</keyword>
<proteinExistence type="predicted"/>
<reference evidence="2 3" key="1">
    <citation type="submission" date="2023-04" db="EMBL/GenBank/DDBJ databases">
        <title>Antarctic isolates genomes.</title>
        <authorList>
            <person name="Dimov S.G."/>
        </authorList>
    </citation>
    <scope>NUCLEOTIDE SEQUENCE [LARGE SCALE GENOMIC DNA]</scope>
    <source>
        <strain evidence="2 3">AL19</strain>
    </source>
</reference>
<dbReference type="RefSeq" id="WP_282357486.1">
    <property type="nucleotide sequence ID" value="NZ_JASBQV010000041.1"/>
</dbReference>
<keyword evidence="1" id="KW-0472">Membrane</keyword>
<evidence type="ECO:0000256" key="1">
    <source>
        <dbReference type="SAM" id="Phobius"/>
    </source>
</evidence>